<reference evidence="2" key="1">
    <citation type="submission" date="2022-09" db="EMBL/GenBank/DDBJ databases">
        <authorList>
            <person name="Zoaiter M."/>
        </authorList>
    </citation>
    <scope>NUCLEOTIDE SEQUENCE</scope>
    <source>
        <strain evidence="2">DSM 19848</strain>
    </source>
</reference>
<dbReference type="RefSeq" id="WP_265152325.1">
    <property type="nucleotide sequence ID" value="NZ_JAOXXL010000019.1"/>
</dbReference>
<keyword evidence="1" id="KW-0472">Membrane</keyword>
<evidence type="ECO:0000313" key="3">
    <source>
        <dbReference type="Proteomes" id="UP001062738"/>
    </source>
</evidence>
<dbReference type="Proteomes" id="UP001062738">
    <property type="component" value="Unassembled WGS sequence"/>
</dbReference>
<accession>A0ABT4DIJ5</accession>
<gene>
    <name evidence="2" type="ORF">OCK72_07130</name>
</gene>
<keyword evidence="3" id="KW-1185">Reference proteome</keyword>
<keyword evidence="1" id="KW-0812">Transmembrane</keyword>
<protein>
    <submittedName>
        <fullName evidence="2">Uncharacterized protein</fullName>
    </submittedName>
</protein>
<evidence type="ECO:0000256" key="1">
    <source>
        <dbReference type="SAM" id="Phobius"/>
    </source>
</evidence>
<proteinExistence type="predicted"/>
<keyword evidence="1" id="KW-1133">Transmembrane helix</keyword>
<comment type="caution">
    <text evidence="2">The sequence shown here is derived from an EMBL/GenBank/DDBJ whole genome shotgun (WGS) entry which is preliminary data.</text>
</comment>
<sequence>MKSMMLTLIIVNIVIVIICAMILIKKFVKEKGMECFYIEDEILYLNSLFIKKIPLSDIEHIEFSYNRARTTYIGLIKVYKKNAKIVKRHFQTSKISFVTTEKMILEEIEKITPILKEYSIPYDIKGKE</sequence>
<name>A0ABT4DIJ5_FUSSI</name>
<evidence type="ECO:0000313" key="2">
    <source>
        <dbReference type="EMBL" id="MCY7008428.1"/>
    </source>
</evidence>
<organism evidence="2 3">
    <name type="scientific">Fusobacterium simiae</name>
    <dbReference type="NCBI Taxonomy" id="855"/>
    <lineage>
        <taxon>Bacteria</taxon>
        <taxon>Fusobacteriati</taxon>
        <taxon>Fusobacteriota</taxon>
        <taxon>Fusobacteriia</taxon>
        <taxon>Fusobacteriales</taxon>
        <taxon>Fusobacteriaceae</taxon>
        <taxon>Fusobacterium</taxon>
    </lineage>
</organism>
<feature type="transmembrane region" description="Helical" evidence="1">
    <location>
        <begin position="6"/>
        <end position="24"/>
    </location>
</feature>
<dbReference type="EMBL" id="JAOXXL010000019">
    <property type="protein sequence ID" value="MCY7008428.1"/>
    <property type="molecule type" value="Genomic_DNA"/>
</dbReference>